<accession>A0AA39T6J8</accession>
<dbReference type="EMBL" id="JAUESC010000003">
    <property type="protein sequence ID" value="KAK0601679.1"/>
    <property type="molecule type" value="Genomic_DNA"/>
</dbReference>
<feature type="region of interest" description="Disordered" evidence="1">
    <location>
        <begin position="1"/>
        <end position="33"/>
    </location>
</feature>
<keyword evidence="3" id="KW-1185">Reference proteome</keyword>
<name>A0AA39T6J8_ACESA</name>
<reference evidence="2" key="1">
    <citation type="journal article" date="2022" name="Plant J.">
        <title>Strategies of tolerance reflected in two North American maple genomes.</title>
        <authorList>
            <person name="McEvoy S.L."/>
            <person name="Sezen U.U."/>
            <person name="Trouern-Trend A."/>
            <person name="McMahon S.M."/>
            <person name="Schaberg P.G."/>
            <person name="Yang J."/>
            <person name="Wegrzyn J.L."/>
            <person name="Swenson N.G."/>
        </authorList>
    </citation>
    <scope>NUCLEOTIDE SEQUENCE</scope>
    <source>
        <strain evidence="2">NS2018</strain>
    </source>
</reference>
<evidence type="ECO:0000256" key="1">
    <source>
        <dbReference type="SAM" id="MobiDB-lite"/>
    </source>
</evidence>
<gene>
    <name evidence="2" type="ORF">LWI29_026391</name>
</gene>
<protein>
    <submittedName>
        <fullName evidence="2">Uncharacterized protein</fullName>
    </submittedName>
</protein>
<reference evidence="2" key="2">
    <citation type="submission" date="2023-06" db="EMBL/GenBank/DDBJ databases">
        <authorList>
            <person name="Swenson N.G."/>
            <person name="Wegrzyn J.L."/>
            <person name="Mcevoy S.L."/>
        </authorList>
    </citation>
    <scope>NUCLEOTIDE SEQUENCE</scope>
    <source>
        <strain evidence="2">NS2018</strain>
        <tissue evidence="2">Leaf</tissue>
    </source>
</reference>
<dbReference type="AlphaFoldDB" id="A0AA39T6J8"/>
<evidence type="ECO:0000313" key="2">
    <source>
        <dbReference type="EMBL" id="KAK0601679.1"/>
    </source>
</evidence>
<comment type="caution">
    <text evidence="2">The sequence shown here is derived from an EMBL/GenBank/DDBJ whole genome shotgun (WGS) entry which is preliminary data.</text>
</comment>
<organism evidence="2 3">
    <name type="scientific">Acer saccharum</name>
    <name type="common">Sugar maple</name>
    <dbReference type="NCBI Taxonomy" id="4024"/>
    <lineage>
        <taxon>Eukaryota</taxon>
        <taxon>Viridiplantae</taxon>
        <taxon>Streptophyta</taxon>
        <taxon>Embryophyta</taxon>
        <taxon>Tracheophyta</taxon>
        <taxon>Spermatophyta</taxon>
        <taxon>Magnoliopsida</taxon>
        <taxon>eudicotyledons</taxon>
        <taxon>Gunneridae</taxon>
        <taxon>Pentapetalae</taxon>
        <taxon>rosids</taxon>
        <taxon>malvids</taxon>
        <taxon>Sapindales</taxon>
        <taxon>Sapindaceae</taxon>
        <taxon>Hippocastanoideae</taxon>
        <taxon>Acereae</taxon>
        <taxon>Acer</taxon>
    </lineage>
</organism>
<dbReference type="Proteomes" id="UP001168877">
    <property type="component" value="Unassembled WGS sequence"/>
</dbReference>
<evidence type="ECO:0000313" key="3">
    <source>
        <dbReference type="Proteomes" id="UP001168877"/>
    </source>
</evidence>
<proteinExistence type="predicted"/>
<sequence length="153" mass="16800">MSSNSKSKPRTTRTQSSSTPFKPGTHIEISSDDVGFLGPGTWARLSVVRRQTTRRSSGSNTPTCLYEADEISKQLDAIAVDQNVVGYVAGFPDHPDHRRDPKNPSLASAFATKSSIAIENHREEEGLLQPCLLEFSLVSTSKTWPDLSLLVWV</sequence>